<gene>
    <name evidence="3" type="ORF">AcdelDRAFT_0510</name>
</gene>
<feature type="domain" description="Type IV pilin Tt1218-like" evidence="2">
    <location>
        <begin position="36"/>
        <end position="91"/>
    </location>
</feature>
<dbReference type="EMBL" id="ACQT01000007">
    <property type="protein sequence ID" value="EER61888.1"/>
    <property type="molecule type" value="Genomic_DNA"/>
</dbReference>
<dbReference type="PATRIC" id="fig|573060.9.peg.4668"/>
<evidence type="ECO:0000259" key="2">
    <source>
        <dbReference type="Pfam" id="PF22150"/>
    </source>
</evidence>
<protein>
    <submittedName>
        <fullName evidence="3">Type IV pilus modification protein PilV</fullName>
    </submittedName>
</protein>
<dbReference type="Pfam" id="PF22150">
    <property type="entry name" value="Tt1218-like"/>
    <property type="match status" value="1"/>
</dbReference>
<comment type="caution">
    <text evidence="3">The sequence shown here is derived from an EMBL/GenBank/DDBJ whole genome shotgun (WGS) entry which is preliminary data.</text>
</comment>
<evidence type="ECO:0000313" key="4">
    <source>
        <dbReference type="Proteomes" id="UP000003856"/>
    </source>
</evidence>
<sequence>MPNVKIHLRTQEGVALIEALIAMLIVAFGVLGFVGLQARTTVANLEGYQRSQALILANDMAERMRLNRANAAAYVANNIGTTDPGNCADPALTAAQKDACEWATALRGAGEIQGGTKVGAMLNARGCITSPAANQYLIAVAWQGMQPSGAPANTCGLNAYSSEDTRRVVSVVMQVAQLVDPTP</sequence>
<keyword evidence="4" id="KW-1185">Reference proteome</keyword>
<dbReference type="AlphaFoldDB" id="C5T0T0"/>
<evidence type="ECO:0000256" key="1">
    <source>
        <dbReference type="SAM" id="Phobius"/>
    </source>
</evidence>
<dbReference type="InterPro" id="IPR054402">
    <property type="entry name" value="Tt1218-like_dom"/>
</dbReference>
<dbReference type="InterPro" id="IPR013362">
    <property type="entry name" value="Pilus_4_PilV"/>
</dbReference>
<keyword evidence="1" id="KW-1133">Transmembrane helix</keyword>
<organism evidence="3 4">
    <name type="scientific">Acidovorax delafieldii 2AN</name>
    <dbReference type="NCBI Taxonomy" id="573060"/>
    <lineage>
        <taxon>Bacteria</taxon>
        <taxon>Pseudomonadati</taxon>
        <taxon>Pseudomonadota</taxon>
        <taxon>Betaproteobacteria</taxon>
        <taxon>Burkholderiales</taxon>
        <taxon>Comamonadaceae</taxon>
        <taxon>Acidovorax</taxon>
    </lineage>
</organism>
<keyword evidence="1" id="KW-0472">Membrane</keyword>
<accession>C5T0T0</accession>
<dbReference type="NCBIfam" id="TIGR02523">
    <property type="entry name" value="type_IV_pilV"/>
    <property type="match status" value="1"/>
</dbReference>
<keyword evidence="1" id="KW-0812">Transmembrane</keyword>
<proteinExistence type="predicted"/>
<dbReference type="OrthoDB" id="8929815at2"/>
<reference evidence="3 4" key="1">
    <citation type="submission" date="2009-05" db="EMBL/GenBank/DDBJ databases">
        <title>The draft genome of Acidovorax delafieldii 2AN.</title>
        <authorList>
            <consortium name="US DOE Joint Genome Institute (JGI-PGF)"/>
            <person name="Lucas S."/>
            <person name="Copeland A."/>
            <person name="Lapidus A."/>
            <person name="Glavina del Rio T."/>
            <person name="Tice H."/>
            <person name="Bruce D."/>
            <person name="Goodwin L."/>
            <person name="Pitluck S."/>
            <person name="Larimer F."/>
            <person name="Land M.L."/>
            <person name="Hauser L."/>
            <person name="Shelobolina E.S."/>
            <person name="Picardal F."/>
            <person name="Roden E."/>
            <person name="Emerson D."/>
        </authorList>
    </citation>
    <scope>NUCLEOTIDE SEQUENCE [LARGE SCALE GENOMIC DNA]</scope>
    <source>
        <strain evidence="3 4">2AN</strain>
    </source>
</reference>
<name>C5T0T0_ACIDE</name>
<feature type="transmembrane region" description="Helical" evidence="1">
    <location>
        <begin position="12"/>
        <end position="36"/>
    </location>
</feature>
<dbReference type="Proteomes" id="UP000003856">
    <property type="component" value="Unassembled WGS sequence"/>
</dbReference>
<dbReference type="RefSeq" id="WP_005793165.1">
    <property type="nucleotide sequence ID" value="NZ_ACQT01000007.1"/>
</dbReference>
<evidence type="ECO:0000313" key="3">
    <source>
        <dbReference type="EMBL" id="EER61888.1"/>
    </source>
</evidence>